<dbReference type="PANTHER" id="PTHR48090">
    <property type="entry name" value="UNDECAPRENYL-PHOSPHATE 4-DEOXY-4-FORMAMIDO-L-ARABINOSE TRANSFERASE-RELATED"/>
    <property type="match status" value="1"/>
</dbReference>
<keyword evidence="3 10" id="KW-0808">Transferase</keyword>
<accession>A0A841MX59</accession>
<keyword evidence="1" id="KW-1003">Cell membrane</keyword>
<evidence type="ECO:0000256" key="7">
    <source>
        <dbReference type="ARBA" id="ARBA00023136"/>
    </source>
</evidence>
<comment type="caution">
    <text evidence="10">The sequence shown here is derived from an EMBL/GenBank/DDBJ whole genome shotgun (WGS) entry which is preliminary data.</text>
</comment>
<evidence type="ECO:0000256" key="6">
    <source>
        <dbReference type="ARBA" id="ARBA00022989"/>
    </source>
</evidence>
<dbReference type="InterPro" id="IPR050256">
    <property type="entry name" value="Glycosyltransferase_2"/>
</dbReference>
<keyword evidence="6 8" id="KW-1133">Transmembrane helix</keyword>
<dbReference type="RefSeq" id="WP_184495902.1">
    <property type="nucleotide sequence ID" value="NZ_JACIJO010000002.1"/>
</dbReference>
<dbReference type="EMBL" id="JACIJO010000002">
    <property type="protein sequence ID" value="MBB6327188.1"/>
    <property type="molecule type" value="Genomic_DNA"/>
</dbReference>
<dbReference type="PANTHER" id="PTHR48090:SF3">
    <property type="entry name" value="UNDECAPRENYL-PHOSPHATE 4-DEOXY-4-FORMAMIDO-L-ARABINOSE TRANSFERASE"/>
    <property type="match status" value="1"/>
</dbReference>
<keyword evidence="11" id="KW-1185">Reference proteome</keyword>
<dbReference type="GO" id="GO:0016757">
    <property type="term" value="F:glycosyltransferase activity"/>
    <property type="evidence" value="ECO:0007669"/>
    <property type="project" value="UniProtKB-KW"/>
</dbReference>
<evidence type="ECO:0000256" key="2">
    <source>
        <dbReference type="ARBA" id="ARBA00022676"/>
    </source>
</evidence>
<proteinExistence type="predicted"/>
<evidence type="ECO:0000256" key="8">
    <source>
        <dbReference type="SAM" id="Phobius"/>
    </source>
</evidence>
<gene>
    <name evidence="10" type="ORF">FHS59_002816</name>
</gene>
<evidence type="ECO:0000313" key="11">
    <source>
        <dbReference type="Proteomes" id="UP000588604"/>
    </source>
</evidence>
<dbReference type="Proteomes" id="UP000588604">
    <property type="component" value="Unassembled WGS sequence"/>
</dbReference>
<name>A0A841MX59_9BACT</name>
<dbReference type="Gene3D" id="3.90.550.10">
    <property type="entry name" value="Spore Coat Polysaccharide Biosynthesis Protein SpsA, Chain A"/>
    <property type="match status" value="1"/>
</dbReference>
<evidence type="ECO:0000256" key="4">
    <source>
        <dbReference type="ARBA" id="ARBA00022692"/>
    </source>
</evidence>
<evidence type="ECO:0000256" key="1">
    <source>
        <dbReference type="ARBA" id="ARBA00022475"/>
    </source>
</evidence>
<feature type="domain" description="Glycosyltransferase 2-like" evidence="9">
    <location>
        <begin position="7"/>
        <end position="167"/>
    </location>
</feature>
<keyword evidence="7 8" id="KW-0472">Membrane</keyword>
<dbReference type="InterPro" id="IPR029044">
    <property type="entry name" value="Nucleotide-diphossugar_trans"/>
</dbReference>
<feature type="transmembrane region" description="Helical" evidence="8">
    <location>
        <begin position="235"/>
        <end position="261"/>
    </location>
</feature>
<evidence type="ECO:0000259" key="9">
    <source>
        <dbReference type="Pfam" id="PF00535"/>
    </source>
</evidence>
<dbReference type="SUPFAM" id="SSF53448">
    <property type="entry name" value="Nucleotide-diphospho-sugar transferases"/>
    <property type="match status" value="1"/>
</dbReference>
<sequence>MELGKISVIIPLFEEETNAFELGREVFQAFDQLAYPWEVIMVNDGSSDHTWLEIERVCGAFPNFHGIDLGGNFGQSIALRSGFEHSTGEIIIFMDGDLQHNLADIPKFLDKLNEGFDMVGGLKSQRPEGFIQRQMSKSAHWLINKISGTKMSYFGGTFRAYRRFLLENTNILKDSHRFLGAIIARKGVRYTEIPIVIRKRGGGKSSYKIAKLFSVIVDLIFLKFCISFMNKPFRLFGVFGGLMLIIGIIPMLYLVVTSLFFGTNIRVDYGIEFLFSVFLVLIGLIMISFGFVAEIGVYNYFSGTKIQPYSIRKTTHSTLKKNEQTADH</sequence>
<evidence type="ECO:0000256" key="5">
    <source>
        <dbReference type="ARBA" id="ARBA00022985"/>
    </source>
</evidence>
<feature type="transmembrane region" description="Helical" evidence="8">
    <location>
        <begin position="273"/>
        <end position="293"/>
    </location>
</feature>
<dbReference type="InterPro" id="IPR001173">
    <property type="entry name" value="Glyco_trans_2-like"/>
</dbReference>
<dbReference type="GO" id="GO:0009103">
    <property type="term" value="P:lipopolysaccharide biosynthetic process"/>
    <property type="evidence" value="ECO:0007669"/>
    <property type="project" value="UniProtKB-KW"/>
</dbReference>
<dbReference type="CDD" id="cd04187">
    <property type="entry name" value="DPM1_like_bac"/>
    <property type="match status" value="1"/>
</dbReference>
<evidence type="ECO:0000256" key="3">
    <source>
        <dbReference type="ARBA" id="ARBA00022679"/>
    </source>
</evidence>
<keyword evidence="2" id="KW-0328">Glycosyltransferase</keyword>
<dbReference type="Pfam" id="PF00535">
    <property type="entry name" value="Glycos_transf_2"/>
    <property type="match status" value="1"/>
</dbReference>
<reference evidence="10 11" key="1">
    <citation type="submission" date="2020-08" db="EMBL/GenBank/DDBJ databases">
        <title>Genomic Encyclopedia of Type Strains, Phase IV (KMG-IV): sequencing the most valuable type-strain genomes for metagenomic binning, comparative biology and taxonomic classification.</title>
        <authorList>
            <person name="Goeker M."/>
        </authorList>
    </citation>
    <scope>NUCLEOTIDE SEQUENCE [LARGE SCALE GENOMIC DNA]</scope>
    <source>
        <strain evidence="10 11">DSM 102044</strain>
    </source>
</reference>
<protein>
    <submittedName>
        <fullName evidence="10">Glycosyltransferase involved in cell wall biosynthesis</fullName>
    </submittedName>
</protein>
<keyword evidence="5" id="KW-0448">Lipopolysaccharide biosynthesis</keyword>
<dbReference type="GO" id="GO:0005886">
    <property type="term" value="C:plasma membrane"/>
    <property type="evidence" value="ECO:0007669"/>
    <property type="project" value="TreeGrafter"/>
</dbReference>
<organism evidence="10 11">
    <name type="scientific">Algoriphagus iocasae</name>
    <dbReference type="NCBI Taxonomy" id="1836499"/>
    <lineage>
        <taxon>Bacteria</taxon>
        <taxon>Pseudomonadati</taxon>
        <taxon>Bacteroidota</taxon>
        <taxon>Cytophagia</taxon>
        <taxon>Cytophagales</taxon>
        <taxon>Cyclobacteriaceae</taxon>
        <taxon>Algoriphagus</taxon>
    </lineage>
</organism>
<evidence type="ECO:0000313" key="10">
    <source>
        <dbReference type="EMBL" id="MBB6327188.1"/>
    </source>
</evidence>
<keyword evidence="4 8" id="KW-0812">Transmembrane</keyword>
<dbReference type="AlphaFoldDB" id="A0A841MX59"/>